<feature type="compositionally biased region" description="Polar residues" evidence="2">
    <location>
        <begin position="741"/>
        <end position="752"/>
    </location>
</feature>
<feature type="compositionally biased region" description="Low complexity" evidence="2">
    <location>
        <begin position="983"/>
        <end position="995"/>
    </location>
</feature>
<dbReference type="STRING" id="224129.A0A1W4WLH3"/>
<reference evidence="5" key="1">
    <citation type="submission" date="2025-08" db="UniProtKB">
        <authorList>
            <consortium name="RefSeq"/>
        </authorList>
    </citation>
    <scope>IDENTIFICATION</scope>
    <source>
        <tissue evidence="5">Entire body</tissue>
    </source>
</reference>
<evidence type="ECO:0000313" key="4">
    <source>
        <dbReference type="Proteomes" id="UP000192223"/>
    </source>
</evidence>
<dbReference type="RefSeq" id="XP_018320895.1">
    <property type="nucleotide sequence ID" value="XM_018465393.1"/>
</dbReference>
<dbReference type="CDD" id="cd14319">
    <property type="entry name" value="UBA_NBR1"/>
    <property type="match status" value="1"/>
</dbReference>
<proteinExistence type="predicted"/>
<feature type="compositionally biased region" description="Basic and acidic residues" evidence="2">
    <location>
        <begin position="649"/>
        <end position="666"/>
    </location>
</feature>
<feature type="compositionally biased region" description="Polar residues" evidence="2">
    <location>
        <begin position="792"/>
        <end position="807"/>
    </location>
</feature>
<dbReference type="InterPro" id="IPR013783">
    <property type="entry name" value="Ig-like_fold"/>
</dbReference>
<feature type="region of interest" description="Disordered" evidence="2">
    <location>
        <begin position="592"/>
        <end position="617"/>
    </location>
</feature>
<evidence type="ECO:0000256" key="1">
    <source>
        <dbReference type="SAM" id="Coils"/>
    </source>
</evidence>
<dbReference type="Proteomes" id="UP000192223">
    <property type="component" value="Unplaced"/>
</dbReference>
<feature type="coiled-coil region" evidence="1">
    <location>
        <begin position="237"/>
        <end position="264"/>
    </location>
</feature>
<keyword evidence="1" id="KW-0175">Coiled coil</keyword>
<dbReference type="PANTHER" id="PTHR20930:SF0">
    <property type="entry name" value="PROTEIN ILRUN"/>
    <property type="match status" value="1"/>
</dbReference>
<dbReference type="GeneID" id="108734015"/>
<feature type="compositionally biased region" description="Polar residues" evidence="2">
    <location>
        <begin position="1001"/>
        <end position="1038"/>
    </location>
</feature>
<dbReference type="Gene3D" id="1.10.8.10">
    <property type="entry name" value="DNA helicase RuvA subunit, C-terminal domain"/>
    <property type="match status" value="1"/>
</dbReference>
<keyword evidence="4" id="KW-1185">Reference proteome</keyword>
<protein>
    <submittedName>
        <fullName evidence="5">Uncharacterized protein LOC108734015</fullName>
    </submittedName>
</protein>
<dbReference type="GO" id="GO:0016236">
    <property type="term" value="P:macroautophagy"/>
    <property type="evidence" value="ECO:0007669"/>
    <property type="project" value="TreeGrafter"/>
</dbReference>
<dbReference type="Pfam" id="PF16158">
    <property type="entry name" value="N_BRCA1_IG"/>
    <property type="match status" value="1"/>
</dbReference>
<dbReference type="InParanoid" id="A0A1W4WLH3"/>
<sequence length="1148" mass="128267">MDSRKADLVIKYNLHWKNAPKSSMKNRVNIVGMCDLSTSSRNLEQFKSYLLKNSGATGDDVKVSYIGDEDKEFPIETQEDFHTALNYFREVARSGNTITLKLESVFYKNKTDLLKRSVSSSEDSSRDVNEEHWYQVVDENVDLFSEPPTWFTKYMTKFKDDLVKEINNAVLKSVSGTIPKNTISTNTPPENAPVKQIRKKHKVKTNLMEMPSGSSMSKKKMKAGRSFVKASGDNIVAEKNALKEQKLDQKLAKLENKTLKIKAKKAMLQMKLGAESSRSSKHHHHYHNSNQQPTDTFAAEIENLMGAIPIRQRETTVPRMLGGQVLEHEWEVMNTGQLPWTAETELHYAWGSVALQPLHLTYSCPYLQPGEKGIVKVQLKIPKKPGKYENYWYFHHLGRRFGHWLGCQVVVDQSHLKTKQCSISNDTLNPFAENQTLKLKSDVSNLPKRDGFNSPTSFVDNLPPVDDPSFTALEISKLIDDLKGKICNSETIPDTTTNTNTLDNNKDINLKISDVNLNKQEKELLQKDILDIDTKLVDLKICNSDDISTTSDSDNQSIVSVTESNTTSGSEMSEEFVLVKKPIEIVEKESCEIDNEKNNNNNEANVDNKPRKSGSSFILEIPNDDSEVEDYIKINKTIIPLPVVRVQAEKKSDENGEQKMEEKKNEENEEVTDDQPKIENHSICKEGVDANKTNDPLERTCITVDGVQLLVPTKFLRQDFLNKIESTNSDNQTEATKENTTDPSETPKTNNAVPVKEENAVQEQTIPVKDDPDNARNTQSIYVSAATTPDLSLSSLQGNANSENGKSTIEEGDAKSNSNSNRLFVFPQSCPGFEVIYPPNSTDSFIGYSVDNSNGQATNPFQSDLIAWFSHNSGPGTPSSFYPVEHLPQTYSHSTSGAGYPNYTFQQQYSYPNYDQQMLFNGFPQYSHAASYNTNNATSANAFRTFVEEQQRSNFGNSTSFAEATASARTFHNSNVAEQPRVFSRTTSSASSFTAEENLERTSSLNSSNTQGADTSRVTTNNPVESPSGSSTPLQSPPISGRMREGIRNSGFKGILPVSVTAVPENIVTGAVNVASSAINTARSVLNMFNPEPGTWVNGHWVPRDLDSRRERALRILDEMGFRNRDYNATLLARYSDDITQVISELVQ</sequence>
<organism evidence="4 5">
    <name type="scientific">Agrilus planipennis</name>
    <name type="common">Emerald ash borer</name>
    <name type="synonym">Agrilus marcopoli</name>
    <dbReference type="NCBI Taxonomy" id="224129"/>
    <lineage>
        <taxon>Eukaryota</taxon>
        <taxon>Metazoa</taxon>
        <taxon>Ecdysozoa</taxon>
        <taxon>Arthropoda</taxon>
        <taxon>Hexapoda</taxon>
        <taxon>Insecta</taxon>
        <taxon>Pterygota</taxon>
        <taxon>Neoptera</taxon>
        <taxon>Endopterygota</taxon>
        <taxon>Coleoptera</taxon>
        <taxon>Polyphaga</taxon>
        <taxon>Elateriformia</taxon>
        <taxon>Buprestoidea</taxon>
        <taxon>Buprestidae</taxon>
        <taxon>Agrilinae</taxon>
        <taxon>Agrilus</taxon>
    </lineage>
</organism>
<feature type="region of interest" description="Disordered" evidence="2">
    <location>
        <begin position="792"/>
        <end position="820"/>
    </location>
</feature>
<evidence type="ECO:0000313" key="5">
    <source>
        <dbReference type="RefSeq" id="XP_018320895.1"/>
    </source>
</evidence>
<gene>
    <name evidence="5" type="primary">LOC108734015</name>
</gene>
<dbReference type="CDD" id="cd14947">
    <property type="entry name" value="NBR1_like"/>
    <property type="match status" value="1"/>
</dbReference>
<feature type="domain" description="Nbr1 FW" evidence="3">
    <location>
        <begin position="323"/>
        <end position="411"/>
    </location>
</feature>
<dbReference type="GO" id="GO:0043130">
    <property type="term" value="F:ubiquitin binding"/>
    <property type="evidence" value="ECO:0007669"/>
    <property type="project" value="TreeGrafter"/>
</dbReference>
<evidence type="ECO:0000256" key="2">
    <source>
        <dbReference type="SAM" id="MobiDB-lite"/>
    </source>
</evidence>
<dbReference type="InterPro" id="IPR009060">
    <property type="entry name" value="UBA-like_sf"/>
</dbReference>
<feature type="region of interest" description="Disordered" evidence="2">
    <location>
        <begin position="726"/>
        <end position="776"/>
    </location>
</feature>
<feature type="region of interest" description="Disordered" evidence="2">
    <location>
        <begin position="649"/>
        <end position="676"/>
    </location>
</feature>
<dbReference type="InterPro" id="IPR032350">
    <property type="entry name" value="Nbr1_FW"/>
</dbReference>
<evidence type="ECO:0000259" key="3">
    <source>
        <dbReference type="Pfam" id="PF16158"/>
    </source>
</evidence>
<name>A0A1W4WLH3_AGRPL</name>
<feature type="compositionally biased region" description="Low complexity" evidence="2">
    <location>
        <begin position="598"/>
        <end position="607"/>
    </location>
</feature>
<dbReference type="OrthoDB" id="661148at2759"/>
<dbReference type="SUPFAM" id="SSF46934">
    <property type="entry name" value="UBA-like"/>
    <property type="match status" value="1"/>
</dbReference>
<dbReference type="AlphaFoldDB" id="A0A1W4WLH3"/>
<dbReference type="GO" id="GO:0000407">
    <property type="term" value="C:phagophore assembly site"/>
    <property type="evidence" value="ECO:0007669"/>
    <property type="project" value="TreeGrafter"/>
</dbReference>
<dbReference type="KEGG" id="apln:108734015"/>
<accession>A0A1W4WLH3</accession>
<feature type="region of interest" description="Disordered" evidence="2">
    <location>
        <begin position="978"/>
        <end position="1046"/>
    </location>
</feature>
<dbReference type="PANTHER" id="PTHR20930">
    <property type="entry name" value="OVARIAN CARCINOMA ANTIGEN CA125-RELATED"/>
    <property type="match status" value="1"/>
</dbReference>
<dbReference type="Gene3D" id="2.60.40.10">
    <property type="entry name" value="Immunoglobulins"/>
    <property type="match status" value="1"/>
</dbReference>